<keyword evidence="3 6" id="KW-0418">Kinase</keyword>
<evidence type="ECO:0000256" key="1">
    <source>
        <dbReference type="ARBA" id="ARBA00022679"/>
    </source>
</evidence>
<dbReference type="SMART" id="SM00220">
    <property type="entry name" value="S_TKc"/>
    <property type="match status" value="1"/>
</dbReference>
<dbReference type="Pfam" id="PF00069">
    <property type="entry name" value="Pkinase"/>
    <property type="match status" value="1"/>
</dbReference>
<dbReference type="GO" id="GO:0005524">
    <property type="term" value="F:ATP binding"/>
    <property type="evidence" value="ECO:0007669"/>
    <property type="project" value="UniProtKB-KW"/>
</dbReference>
<dbReference type="PROSITE" id="PS50011">
    <property type="entry name" value="PROTEIN_KINASE_DOM"/>
    <property type="match status" value="1"/>
</dbReference>
<dbReference type="SUPFAM" id="SSF56112">
    <property type="entry name" value="Protein kinase-like (PK-like)"/>
    <property type="match status" value="1"/>
</dbReference>
<dbReference type="RefSeq" id="WP_053235007.1">
    <property type="nucleotide sequence ID" value="NZ_CP011125.1"/>
</dbReference>
<dbReference type="Proteomes" id="UP000034883">
    <property type="component" value="Chromosome"/>
</dbReference>
<dbReference type="KEGG" id="samy:DB32_004938"/>
<evidence type="ECO:0000256" key="3">
    <source>
        <dbReference type="ARBA" id="ARBA00022777"/>
    </source>
</evidence>
<reference evidence="6 7" key="1">
    <citation type="submission" date="2015-03" db="EMBL/GenBank/DDBJ databases">
        <title>Genome assembly of Sandaracinus amylolyticus DSM 53668.</title>
        <authorList>
            <person name="Sharma G."/>
            <person name="Subramanian S."/>
        </authorList>
    </citation>
    <scope>NUCLEOTIDE SEQUENCE [LARGE SCALE GENOMIC DNA]</scope>
    <source>
        <strain evidence="6 7">DSM 53668</strain>
    </source>
</reference>
<dbReference type="InterPro" id="IPR011009">
    <property type="entry name" value="Kinase-like_dom_sf"/>
</dbReference>
<keyword evidence="2" id="KW-0547">Nucleotide-binding</keyword>
<accession>A0A0F6SFZ2</accession>
<gene>
    <name evidence="6" type="ORF">DB32_004938</name>
</gene>
<dbReference type="PROSITE" id="PS00108">
    <property type="entry name" value="PROTEIN_KINASE_ST"/>
    <property type="match status" value="1"/>
</dbReference>
<dbReference type="AlphaFoldDB" id="A0A0F6SFZ2"/>
<keyword evidence="7" id="KW-1185">Reference proteome</keyword>
<dbReference type="GO" id="GO:0004674">
    <property type="term" value="F:protein serine/threonine kinase activity"/>
    <property type="evidence" value="ECO:0007669"/>
    <property type="project" value="UniProtKB-KW"/>
</dbReference>
<sequence length="306" mass="33696">MLSKVPPTPVLERRIGDLVKRRYRLSALIGAGGQGAVYRATDLFEGDEVAVKVLHEESERDPVARERLLREAEALMVTRGTAAVQVLDQGFSSDGRLCLVTELLEGCDLEDSLLRIEEQGRSFPASDLVWLFEPLVTTLERAHAAHIVHRDLKPANVFLDERDGRIRVRLMDFGFAKFQRLKRLTLDGFVAGSPSYIAPETWLERTPAPSVDVYALGALMYRTLAGQPPFSGEGLMAVVRAATSAPRPSLHALRPDLPRDVDAWVQQALAISPEERFQTPRAALYALCTALGLEHGAPAQRSAGHT</sequence>
<dbReference type="InterPro" id="IPR008271">
    <property type="entry name" value="Ser/Thr_kinase_AS"/>
</dbReference>
<dbReference type="Gene3D" id="3.30.200.20">
    <property type="entry name" value="Phosphorylase Kinase, domain 1"/>
    <property type="match status" value="1"/>
</dbReference>
<keyword evidence="4" id="KW-0067">ATP-binding</keyword>
<keyword evidence="1" id="KW-0808">Transferase</keyword>
<evidence type="ECO:0000256" key="2">
    <source>
        <dbReference type="ARBA" id="ARBA00022741"/>
    </source>
</evidence>
<organism evidence="6 7">
    <name type="scientific">Sandaracinus amylolyticus</name>
    <dbReference type="NCBI Taxonomy" id="927083"/>
    <lineage>
        <taxon>Bacteria</taxon>
        <taxon>Pseudomonadati</taxon>
        <taxon>Myxococcota</taxon>
        <taxon>Polyangia</taxon>
        <taxon>Polyangiales</taxon>
        <taxon>Sandaracinaceae</taxon>
        <taxon>Sandaracinus</taxon>
    </lineage>
</organism>
<evidence type="ECO:0000313" key="7">
    <source>
        <dbReference type="Proteomes" id="UP000034883"/>
    </source>
</evidence>
<dbReference type="CDD" id="cd14014">
    <property type="entry name" value="STKc_PknB_like"/>
    <property type="match status" value="1"/>
</dbReference>
<proteinExistence type="predicted"/>
<dbReference type="EMBL" id="CP011125">
    <property type="protein sequence ID" value="AKF07789.1"/>
    <property type="molecule type" value="Genomic_DNA"/>
</dbReference>
<dbReference type="PANTHER" id="PTHR43289:SF34">
    <property type="entry name" value="SERINE_THREONINE-PROTEIN KINASE YBDM-RELATED"/>
    <property type="match status" value="1"/>
</dbReference>
<dbReference type="PANTHER" id="PTHR43289">
    <property type="entry name" value="MITOGEN-ACTIVATED PROTEIN KINASE KINASE KINASE 20-RELATED"/>
    <property type="match status" value="1"/>
</dbReference>
<evidence type="ECO:0000256" key="4">
    <source>
        <dbReference type="ARBA" id="ARBA00022840"/>
    </source>
</evidence>
<dbReference type="STRING" id="927083.DB32_004938"/>
<name>A0A0F6SFZ2_9BACT</name>
<dbReference type="InterPro" id="IPR000719">
    <property type="entry name" value="Prot_kinase_dom"/>
</dbReference>
<dbReference type="Gene3D" id="1.10.510.10">
    <property type="entry name" value="Transferase(Phosphotransferase) domain 1"/>
    <property type="match status" value="1"/>
</dbReference>
<evidence type="ECO:0000259" key="5">
    <source>
        <dbReference type="PROSITE" id="PS50011"/>
    </source>
</evidence>
<feature type="domain" description="Protein kinase" evidence="5">
    <location>
        <begin position="23"/>
        <end position="288"/>
    </location>
</feature>
<protein>
    <submittedName>
        <fullName evidence="6">Serine/threonine protein kinase</fullName>
    </submittedName>
</protein>
<evidence type="ECO:0000313" key="6">
    <source>
        <dbReference type="EMBL" id="AKF07789.1"/>
    </source>
</evidence>
<keyword evidence="6" id="KW-0723">Serine/threonine-protein kinase</keyword>